<gene>
    <name evidence="1" type="ORF">FWK35_00021618</name>
</gene>
<reference evidence="1 2" key="1">
    <citation type="submission" date="2019-08" db="EMBL/GenBank/DDBJ databases">
        <title>Whole genome of Aphis craccivora.</title>
        <authorList>
            <person name="Voronova N.V."/>
            <person name="Shulinski R.S."/>
            <person name="Bandarenka Y.V."/>
            <person name="Zhorov D.G."/>
            <person name="Warner D."/>
        </authorList>
    </citation>
    <scope>NUCLEOTIDE SEQUENCE [LARGE SCALE GENOMIC DNA]</scope>
    <source>
        <strain evidence="1">180601</strain>
        <tissue evidence="1">Whole Body</tissue>
    </source>
</reference>
<comment type="caution">
    <text evidence="1">The sequence shown here is derived from an EMBL/GenBank/DDBJ whole genome shotgun (WGS) entry which is preliminary data.</text>
</comment>
<dbReference type="EMBL" id="VUJU01009506">
    <property type="protein sequence ID" value="KAF0719859.1"/>
    <property type="molecule type" value="Genomic_DNA"/>
</dbReference>
<dbReference type="AlphaFoldDB" id="A0A6G0W1V0"/>
<proteinExistence type="predicted"/>
<sequence>MYSGVQQRVSLIVPHAIYVHCCAHMLKLCLVYTIQNIPLLANFFETVQSLYKFLMNSQTRYELFIGARKKMAENKRNITTS</sequence>
<evidence type="ECO:0000313" key="2">
    <source>
        <dbReference type="Proteomes" id="UP000478052"/>
    </source>
</evidence>
<keyword evidence="2" id="KW-1185">Reference proteome</keyword>
<protein>
    <submittedName>
        <fullName evidence="1">Zinc finger MYM-type protein 1-like</fullName>
    </submittedName>
</protein>
<name>A0A6G0W1V0_APHCR</name>
<organism evidence="1 2">
    <name type="scientific">Aphis craccivora</name>
    <name type="common">Cowpea aphid</name>
    <dbReference type="NCBI Taxonomy" id="307492"/>
    <lineage>
        <taxon>Eukaryota</taxon>
        <taxon>Metazoa</taxon>
        <taxon>Ecdysozoa</taxon>
        <taxon>Arthropoda</taxon>
        <taxon>Hexapoda</taxon>
        <taxon>Insecta</taxon>
        <taxon>Pterygota</taxon>
        <taxon>Neoptera</taxon>
        <taxon>Paraneoptera</taxon>
        <taxon>Hemiptera</taxon>
        <taxon>Sternorrhyncha</taxon>
        <taxon>Aphidomorpha</taxon>
        <taxon>Aphidoidea</taxon>
        <taxon>Aphididae</taxon>
        <taxon>Aphidini</taxon>
        <taxon>Aphis</taxon>
        <taxon>Aphis</taxon>
    </lineage>
</organism>
<accession>A0A6G0W1V0</accession>
<evidence type="ECO:0000313" key="1">
    <source>
        <dbReference type="EMBL" id="KAF0719859.1"/>
    </source>
</evidence>
<dbReference type="OrthoDB" id="10059816at2759"/>
<dbReference type="Proteomes" id="UP000478052">
    <property type="component" value="Unassembled WGS sequence"/>
</dbReference>